<name>X1GYS0_9ZZZZ</name>
<dbReference type="InterPro" id="IPR022644">
    <property type="entry name" value="De-COase2_N"/>
</dbReference>
<reference evidence="4" key="1">
    <citation type="journal article" date="2014" name="Front. Microbiol.">
        <title>High frequency of phylogenetically diverse reductive dehalogenase-homologous genes in deep subseafloor sedimentary metagenomes.</title>
        <authorList>
            <person name="Kawai M."/>
            <person name="Futagami T."/>
            <person name="Toyoda A."/>
            <person name="Takaki Y."/>
            <person name="Nishi S."/>
            <person name="Hori S."/>
            <person name="Arai W."/>
            <person name="Tsubouchi T."/>
            <person name="Morono Y."/>
            <person name="Uchiyama I."/>
            <person name="Ito T."/>
            <person name="Fujiyama A."/>
            <person name="Inagaki F."/>
            <person name="Takami H."/>
        </authorList>
    </citation>
    <scope>NUCLEOTIDE SEQUENCE</scope>
    <source>
        <strain evidence="4">Expedition CK06-06</strain>
    </source>
</reference>
<dbReference type="EMBL" id="BARU01034352">
    <property type="protein sequence ID" value="GAH63051.1"/>
    <property type="molecule type" value="Genomic_DNA"/>
</dbReference>
<accession>X1GYS0</accession>
<dbReference type="Gene3D" id="3.20.20.10">
    <property type="entry name" value="Alanine racemase"/>
    <property type="match status" value="1"/>
</dbReference>
<dbReference type="Gene3D" id="2.40.37.10">
    <property type="entry name" value="Lyase, Ornithine Decarboxylase, Chain A, domain 1"/>
    <property type="match status" value="1"/>
</dbReference>
<dbReference type="GO" id="GO:0008836">
    <property type="term" value="F:diaminopimelate decarboxylase activity"/>
    <property type="evidence" value="ECO:0007669"/>
    <property type="project" value="TreeGrafter"/>
</dbReference>
<dbReference type="SUPFAM" id="SSF51419">
    <property type="entry name" value="PLP-binding barrel"/>
    <property type="match status" value="1"/>
</dbReference>
<proteinExistence type="predicted"/>
<evidence type="ECO:0000256" key="2">
    <source>
        <dbReference type="ARBA" id="ARBA00022898"/>
    </source>
</evidence>
<dbReference type="PANTHER" id="PTHR43727">
    <property type="entry name" value="DIAMINOPIMELATE DECARBOXYLASE"/>
    <property type="match status" value="1"/>
</dbReference>
<dbReference type="AlphaFoldDB" id="X1GYS0"/>
<protein>
    <recommendedName>
        <fullName evidence="3">Orn/DAP/Arg decarboxylase 2 N-terminal domain-containing protein</fullName>
    </recommendedName>
</protein>
<keyword evidence="2" id="KW-0663">Pyridoxal phosphate</keyword>
<comment type="caution">
    <text evidence="4">The sequence shown here is derived from an EMBL/GenBank/DDBJ whole genome shotgun (WGS) entry which is preliminary data.</text>
</comment>
<dbReference type="InterPro" id="IPR029066">
    <property type="entry name" value="PLP-binding_barrel"/>
</dbReference>
<feature type="non-terminal residue" evidence="4">
    <location>
        <position position="1"/>
    </location>
</feature>
<sequence length="233" mass="26634">SKLTKLTNLVKECENIKLTTILSHYSTQMNNFGQFKKNVESLIENIKILSDAGINVENINLGGGFPEAVIMPETQLREIANNINSTLSNSEFNFKNIYFEPGRYFIGDAGIFLAKIIKVSEDRWIFLDIGNHICPKFAKCSLRFYNASKINEPHKFKTSIAGIVPTDQDVLAKNYFFTKYLKENDIVMVTNVGAYTLTFSNRFPYTLPKIILVKNRTITEIFDPLRNYDFSLT</sequence>
<dbReference type="PANTHER" id="PTHR43727:SF2">
    <property type="entry name" value="GROUP IV DECARBOXYLASE"/>
    <property type="match status" value="1"/>
</dbReference>
<dbReference type="Pfam" id="PF02784">
    <property type="entry name" value="Orn_Arg_deC_N"/>
    <property type="match status" value="1"/>
</dbReference>
<organism evidence="4">
    <name type="scientific">marine sediment metagenome</name>
    <dbReference type="NCBI Taxonomy" id="412755"/>
    <lineage>
        <taxon>unclassified sequences</taxon>
        <taxon>metagenomes</taxon>
        <taxon>ecological metagenomes</taxon>
    </lineage>
</organism>
<gene>
    <name evidence="4" type="ORF">S03H2_53933</name>
</gene>
<dbReference type="InterPro" id="IPR009006">
    <property type="entry name" value="Ala_racemase/Decarboxylase_C"/>
</dbReference>
<dbReference type="SUPFAM" id="SSF50621">
    <property type="entry name" value="Alanine racemase C-terminal domain-like"/>
    <property type="match status" value="1"/>
</dbReference>
<evidence type="ECO:0000259" key="3">
    <source>
        <dbReference type="Pfam" id="PF02784"/>
    </source>
</evidence>
<evidence type="ECO:0000256" key="1">
    <source>
        <dbReference type="ARBA" id="ARBA00001933"/>
    </source>
</evidence>
<comment type="cofactor">
    <cofactor evidence="1">
        <name>pyridoxal 5'-phosphate</name>
        <dbReference type="ChEBI" id="CHEBI:597326"/>
    </cofactor>
</comment>
<feature type="domain" description="Orn/DAP/Arg decarboxylase 2 N-terminal" evidence="3">
    <location>
        <begin position="9"/>
        <end position="106"/>
    </location>
</feature>
<dbReference type="GO" id="GO:0009089">
    <property type="term" value="P:lysine biosynthetic process via diaminopimelate"/>
    <property type="evidence" value="ECO:0007669"/>
    <property type="project" value="TreeGrafter"/>
</dbReference>
<evidence type="ECO:0000313" key="4">
    <source>
        <dbReference type="EMBL" id="GAH63051.1"/>
    </source>
</evidence>